<dbReference type="Pfam" id="PF00293">
    <property type="entry name" value="NUDIX"/>
    <property type="match status" value="1"/>
</dbReference>
<evidence type="ECO:0000256" key="1">
    <source>
        <dbReference type="ARBA" id="ARBA00005582"/>
    </source>
</evidence>
<comment type="caution">
    <text evidence="7">The sequence shown here is derived from an EMBL/GenBank/DDBJ whole genome shotgun (WGS) entry which is preliminary data.</text>
</comment>
<organism evidence="7 8">
    <name type="scientific">Candidatus Tagabacteria bacterium CG09_land_8_20_14_0_10_41_14</name>
    <dbReference type="NCBI Taxonomy" id="1975021"/>
    <lineage>
        <taxon>Bacteria</taxon>
        <taxon>Candidatus Tagaibacteriota</taxon>
    </lineage>
</organism>
<dbReference type="InterPro" id="IPR015797">
    <property type="entry name" value="NUDIX_hydrolase-like_dom_sf"/>
</dbReference>
<dbReference type="GO" id="GO:0006754">
    <property type="term" value="P:ATP biosynthetic process"/>
    <property type="evidence" value="ECO:0007669"/>
    <property type="project" value="TreeGrafter"/>
</dbReference>
<dbReference type="InterPro" id="IPR051325">
    <property type="entry name" value="Nudix_hydrolase_domain"/>
</dbReference>
<evidence type="ECO:0000259" key="6">
    <source>
        <dbReference type="PROSITE" id="PS51462"/>
    </source>
</evidence>
<sequence>MPVEHSAGAIIFRKEPFDVAQGKDGKIYYLLLHYPPVIHRSGKEYWDLSKGHLEPGETEGKTVRREVEEETGLKDVKFISGFRETIKYFFKWEGKTIFKTVAFYVLETKTKEVKISGEHIGYKWLPYEEALEQLTYKNAKEILQKANDFLSKGI</sequence>
<dbReference type="InterPro" id="IPR020084">
    <property type="entry name" value="NUDIX_hydrolase_CS"/>
</dbReference>
<comment type="similarity">
    <text evidence="1">Belongs to the Nudix hydrolase family.</text>
</comment>
<name>A0A2H0WLS7_9BACT</name>
<dbReference type="SUPFAM" id="SSF55811">
    <property type="entry name" value="Nudix"/>
    <property type="match status" value="1"/>
</dbReference>
<dbReference type="InterPro" id="IPR000086">
    <property type="entry name" value="NUDIX_hydrolase_dom"/>
</dbReference>
<dbReference type="PANTHER" id="PTHR21340">
    <property type="entry name" value="DIADENOSINE 5,5-P1,P4-TETRAPHOSPHATE PYROPHOSPHOHYDROLASE MUTT"/>
    <property type="match status" value="1"/>
</dbReference>
<dbReference type="Gene3D" id="3.90.79.10">
    <property type="entry name" value="Nucleoside Triphosphate Pyrophosphohydrolase"/>
    <property type="match status" value="1"/>
</dbReference>
<keyword evidence="4 7" id="KW-0378">Hydrolase</keyword>
<dbReference type="PROSITE" id="PS51462">
    <property type="entry name" value="NUDIX"/>
    <property type="match status" value="1"/>
</dbReference>
<evidence type="ECO:0000313" key="7">
    <source>
        <dbReference type="EMBL" id="PIS13607.1"/>
    </source>
</evidence>
<dbReference type="InterPro" id="IPR003565">
    <property type="entry name" value="Tetra_PHTase"/>
</dbReference>
<protein>
    <recommendedName>
        <fullName evidence="2">Bis(5'-nucleosyl)-tetraphosphatase [asymmetrical]</fullName>
    </recommendedName>
    <alternativeName>
        <fullName evidence="5">Diadenosine 5',5'''-P1,P4-tetraphosphate asymmetrical hydrolase</fullName>
    </alternativeName>
</protein>
<evidence type="ECO:0000313" key="8">
    <source>
        <dbReference type="Proteomes" id="UP000230353"/>
    </source>
</evidence>
<dbReference type="AlphaFoldDB" id="A0A2H0WLS7"/>
<proteinExistence type="inferred from homology"/>
<dbReference type="Proteomes" id="UP000230353">
    <property type="component" value="Unassembled WGS sequence"/>
</dbReference>
<dbReference type="CDD" id="cd03428">
    <property type="entry name" value="NUDIX_Ap4A_Nudt2"/>
    <property type="match status" value="1"/>
</dbReference>
<keyword evidence="3" id="KW-0547">Nucleotide-binding</keyword>
<dbReference type="PROSITE" id="PS00893">
    <property type="entry name" value="NUDIX_BOX"/>
    <property type="match status" value="1"/>
</dbReference>
<evidence type="ECO:0000256" key="4">
    <source>
        <dbReference type="ARBA" id="ARBA00022801"/>
    </source>
</evidence>
<evidence type="ECO:0000256" key="2">
    <source>
        <dbReference type="ARBA" id="ARBA00018911"/>
    </source>
</evidence>
<dbReference type="GO" id="GO:0006167">
    <property type="term" value="P:AMP biosynthetic process"/>
    <property type="evidence" value="ECO:0007669"/>
    <property type="project" value="TreeGrafter"/>
</dbReference>
<dbReference type="GO" id="GO:0000166">
    <property type="term" value="F:nucleotide binding"/>
    <property type="evidence" value="ECO:0007669"/>
    <property type="project" value="UniProtKB-KW"/>
</dbReference>
<gene>
    <name evidence="7" type="ORF">COT67_00840</name>
</gene>
<evidence type="ECO:0000256" key="3">
    <source>
        <dbReference type="ARBA" id="ARBA00022741"/>
    </source>
</evidence>
<accession>A0A2H0WLS7</accession>
<reference evidence="8" key="1">
    <citation type="submission" date="2017-09" db="EMBL/GenBank/DDBJ databases">
        <title>Depth-based differentiation of microbial function through sediment-hosted aquifers and enrichment of novel symbionts in the deep terrestrial subsurface.</title>
        <authorList>
            <person name="Probst A.J."/>
            <person name="Ladd B."/>
            <person name="Jarett J.K."/>
            <person name="Geller-Mcgrath D.E."/>
            <person name="Sieber C.M.K."/>
            <person name="Emerson J.B."/>
            <person name="Anantharaman K."/>
            <person name="Thomas B.C."/>
            <person name="Malmstrom R."/>
            <person name="Stieglmeier M."/>
            <person name="Klingl A."/>
            <person name="Woyke T."/>
            <person name="Ryan C.M."/>
            <person name="Banfield J.F."/>
        </authorList>
    </citation>
    <scope>NUCLEOTIDE SEQUENCE [LARGE SCALE GENOMIC DNA]</scope>
</reference>
<dbReference type="EMBL" id="PEZL01000011">
    <property type="protein sequence ID" value="PIS13607.1"/>
    <property type="molecule type" value="Genomic_DNA"/>
</dbReference>
<dbReference type="GO" id="GO:0004081">
    <property type="term" value="F:bis(5'-nucleosyl)-tetraphosphatase (asymmetrical) activity"/>
    <property type="evidence" value="ECO:0007669"/>
    <property type="project" value="TreeGrafter"/>
</dbReference>
<evidence type="ECO:0000256" key="5">
    <source>
        <dbReference type="ARBA" id="ARBA00032644"/>
    </source>
</evidence>
<dbReference type="PANTHER" id="PTHR21340:SF0">
    <property type="entry name" value="BIS(5'-NUCLEOSYL)-TETRAPHOSPHATASE [ASYMMETRICAL]"/>
    <property type="match status" value="1"/>
</dbReference>
<feature type="domain" description="Nudix hydrolase" evidence="6">
    <location>
        <begin position="2"/>
        <end position="147"/>
    </location>
</feature>